<dbReference type="Gene3D" id="3.40.228.10">
    <property type="entry name" value="Dimethylsulfoxide Reductase, domain 2"/>
    <property type="match status" value="1"/>
</dbReference>
<dbReference type="InterPro" id="IPR009010">
    <property type="entry name" value="Asp_de-COase-like_dom_sf"/>
</dbReference>
<evidence type="ECO:0000256" key="4">
    <source>
        <dbReference type="ARBA" id="ARBA00023014"/>
    </source>
</evidence>
<dbReference type="RefSeq" id="WP_247995832.1">
    <property type="nucleotide sequence ID" value="NZ_CP096022.1"/>
</dbReference>
<name>A0A8U0A9N6_9EURY</name>
<dbReference type="InterPro" id="IPR006657">
    <property type="entry name" value="MoPterin_dinucl-bd_dom"/>
</dbReference>
<dbReference type="Pfam" id="PF01568">
    <property type="entry name" value="Molydop_binding"/>
    <property type="match status" value="1"/>
</dbReference>
<protein>
    <submittedName>
        <fullName evidence="6">Molybdopterin-dependent oxidoreductase</fullName>
    </submittedName>
</protein>
<keyword evidence="1" id="KW-0004">4Fe-4S</keyword>
<dbReference type="SMART" id="SM00926">
    <property type="entry name" value="Molybdop_Fe4S4"/>
    <property type="match status" value="1"/>
</dbReference>
<dbReference type="PANTHER" id="PTHR43105">
    <property type="entry name" value="RESPIRATORY NITRATE REDUCTASE"/>
    <property type="match status" value="1"/>
</dbReference>
<reference evidence="6" key="1">
    <citation type="submission" date="2022-04" db="EMBL/GenBank/DDBJ databases">
        <title>Halocatena sp. nov., isolated from a salt lake.</title>
        <authorList>
            <person name="Cui H.-L."/>
        </authorList>
    </citation>
    <scope>NUCLEOTIDE SEQUENCE</scope>
    <source>
        <strain evidence="6">AD-1</strain>
        <plasmid evidence="6">unnamed3</plasmid>
    </source>
</reference>
<dbReference type="InterPro" id="IPR006656">
    <property type="entry name" value="Mopterin_OxRdtase"/>
</dbReference>
<dbReference type="GO" id="GO:0016020">
    <property type="term" value="C:membrane"/>
    <property type="evidence" value="ECO:0007669"/>
    <property type="project" value="TreeGrafter"/>
</dbReference>
<dbReference type="Pfam" id="PF00384">
    <property type="entry name" value="Molybdopterin"/>
    <property type="match status" value="1"/>
</dbReference>
<evidence type="ECO:0000313" key="7">
    <source>
        <dbReference type="Proteomes" id="UP000831768"/>
    </source>
</evidence>
<dbReference type="Gene3D" id="2.40.40.20">
    <property type="match status" value="1"/>
</dbReference>
<geneLocation type="plasmid" evidence="6 7">
    <name>unnamed3</name>
</geneLocation>
<dbReference type="KEGG" id="haad:MW046_17625"/>
<feature type="domain" description="4Fe-4S Mo/W bis-MGD-type" evidence="5">
    <location>
        <begin position="1"/>
        <end position="52"/>
    </location>
</feature>
<dbReference type="PROSITE" id="PS00490">
    <property type="entry name" value="MOLYBDOPTERIN_PROK_2"/>
    <property type="match status" value="1"/>
</dbReference>
<keyword evidence="2" id="KW-0479">Metal-binding</keyword>
<dbReference type="SUPFAM" id="SSF53706">
    <property type="entry name" value="Formate dehydrogenase/DMSO reductase, domains 1-3"/>
    <property type="match status" value="1"/>
</dbReference>
<dbReference type="InterPro" id="IPR050123">
    <property type="entry name" value="Prok_molybdopt-oxidoreductase"/>
</dbReference>
<evidence type="ECO:0000259" key="5">
    <source>
        <dbReference type="SMART" id="SM00926"/>
    </source>
</evidence>
<keyword evidence="7" id="KW-1185">Reference proteome</keyword>
<gene>
    <name evidence="6" type="ORF">MW046_17625</name>
</gene>
<keyword evidence="4" id="KW-0411">Iron-sulfur</keyword>
<dbReference type="EMBL" id="CP096022">
    <property type="protein sequence ID" value="UPM45178.1"/>
    <property type="molecule type" value="Genomic_DNA"/>
</dbReference>
<dbReference type="InterPro" id="IPR006963">
    <property type="entry name" value="Mopterin_OxRdtase_4Fe-4S_dom"/>
</dbReference>
<accession>A0A8U0A9N6</accession>
<dbReference type="Gene3D" id="3.40.50.740">
    <property type="match status" value="1"/>
</dbReference>
<evidence type="ECO:0000256" key="1">
    <source>
        <dbReference type="ARBA" id="ARBA00022485"/>
    </source>
</evidence>
<keyword evidence="6" id="KW-0614">Plasmid</keyword>
<dbReference type="GeneID" id="71929906"/>
<dbReference type="SUPFAM" id="SSF50692">
    <property type="entry name" value="ADC-like"/>
    <property type="match status" value="1"/>
</dbReference>
<dbReference type="Pfam" id="PF04879">
    <property type="entry name" value="Molybdop_Fe4S4"/>
    <property type="match status" value="1"/>
</dbReference>
<dbReference type="AlphaFoldDB" id="A0A8U0A9N6"/>
<evidence type="ECO:0000313" key="6">
    <source>
        <dbReference type="EMBL" id="UPM45178.1"/>
    </source>
</evidence>
<dbReference type="GO" id="GO:0043546">
    <property type="term" value="F:molybdopterin cofactor binding"/>
    <property type="evidence" value="ECO:0007669"/>
    <property type="project" value="InterPro"/>
</dbReference>
<dbReference type="Gene3D" id="2.20.25.90">
    <property type="entry name" value="ADC-like domains"/>
    <property type="match status" value="1"/>
</dbReference>
<organism evidence="6 7">
    <name type="scientific">Halocatena salina</name>
    <dbReference type="NCBI Taxonomy" id="2934340"/>
    <lineage>
        <taxon>Archaea</taxon>
        <taxon>Methanobacteriati</taxon>
        <taxon>Methanobacteriota</taxon>
        <taxon>Stenosarchaea group</taxon>
        <taxon>Halobacteria</taxon>
        <taxon>Halobacteriales</taxon>
        <taxon>Natronomonadaceae</taxon>
        <taxon>Halocatena</taxon>
    </lineage>
</organism>
<dbReference type="GO" id="GO:0051539">
    <property type="term" value="F:4 iron, 4 sulfur cluster binding"/>
    <property type="evidence" value="ECO:0007669"/>
    <property type="project" value="UniProtKB-KW"/>
</dbReference>
<dbReference type="GO" id="GO:0016491">
    <property type="term" value="F:oxidoreductase activity"/>
    <property type="evidence" value="ECO:0007669"/>
    <property type="project" value="InterPro"/>
</dbReference>
<evidence type="ECO:0000256" key="2">
    <source>
        <dbReference type="ARBA" id="ARBA00022723"/>
    </source>
</evidence>
<dbReference type="GO" id="GO:0046872">
    <property type="term" value="F:metal ion binding"/>
    <property type="evidence" value="ECO:0007669"/>
    <property type="project" value="UniProtKB-KW"/>
</dbReference>
<sequence length="649" mass="70751">MNDRQTICPLCGVGCRLQPGTDGLRAQGAVGPANPNGRLCRKGIDAFAVVDEDRLTRPVVRRDSDWRAVSWSAAYDHVVDQFERLLDVHGPDTLGFLGAPHCTNEENYLLQKLARLLGTNNVDNRARHCHVSTTRVLSDRVGWPATTNRLADLSDADVIIVAGANPAERQPIAFNSFVRPAVNEGTTLIHVEPVGNRTTRLADVHIAPRPGMDALMFDLLSARVLEMDGVDRDFVTRRTSGFEAFTATITEVDHETRISVADVDTDVVDDVARLIAGADRVAGMVGTGVEGSAGRTNASEAFFHLLLLTGNFGRRGTGLYVLRGLTNEQGAIDAGCVPDRLPGHQSVMDTEARERIASEWGDPPPSTPGKTAKELLASFGNDIRGALVVGENPAISKRDPEWVRQRLNALDLLVVLDLVSSETTRHADVVLPTATSVEKDGTLTNLERRVQRTRQTVPPPGQARPDFVILRDLGQRLIDARAFDYSTVSTVFDELSRVAPTHTEISYADIDRHGRQWPFDSDGVLYEETFATPNGVAVFGSAQPMVELDAESGLQLVVGGRTSERHDDHRTNERTLRMHPADASERSIESADSVAVSHRSVTVEAPVQLASDLRRGTVYLPAEVADPLLRCETSTVTVRPISSTTHTHR</sequence>
<dbReference type="PANTHER" id="PTHR43105:SF10">
    <property type="entry name" value="NADH-QUINONE OXIDOREDUCTASE SUBUNIT G"/>
    <property type="match status" value="1"/>
</dbReference>
<dbReference type="InterPro" id="IPR006655">
    <property type="entry name" value="Mopterin_OxRdtase_prok_CS"/>
</dbReference>
<keyword evidence="3" id="KW-0408">Iron</keyword>
<dbReference type="Proteomes" id="UP000831768">
    <property type="component" value="Plasmid unnamed3"/>
</dbReference>
<proteinExistence type="predicted"/>
<evidence type="ECO:0000256" key="3">
    <source>
        <dbReference type="ARBA" id="ARBA00023004"/>
    </source>
</evidence>